<reference evidence="2" key="1">
    <citation type="submission" date="2017-07" db="EMBL/GenBank/DDBJ databases">
        <authorList>
            <person name="Mikheyev A."/>
            <person name="Grau M."/>
        </authorList>
    </citation>
    <scope>NUCLEOTIDE SEQUENCE</scope>
    <source>
        <tissue evidence="2">Venom_gland</tissue>
    </source>
</reference>
<feature type="region of interest" description="Disordered" evidence="1">
    <location>
        <begin position="1"/>
        <end position="41"/>
    </location>
</feature>
<sequence>MKHSKQACYSEEDDKGEEKTTNSRKHRKRSHSSERNDRCYKSLKTADSNYLDDTSTHERDHHDRRYVEEYRNDFCDVDDHKHYYRHEKSHCHHYSKSSGRSGKKNHKQKHKKQDPSNSSHSVCMHLKRIKMYCFSATSRNIRFSGYIWKIPLGVGQHTNSKNKNKINKIK</sequence>
<feature type="region of interest" description="Disordered" evidence="1">
    <location>
        <begin position="87"/>
        <end position="121"/>
    </location>
</feature>
<name>A0A2H6N2T4_9SAUR</name>
<accession>A0A2H6N2T4</accession>
<evidence type="ECO:0000256" key="1">
    <source>
        <dbReference type="SAM" id="MobiDB-lite"/>
    </source>
</evidence>
<proteinExistence type="predicted"/>
<dbReference type="AlphaFoldDB" id="A0A2H6N2T4"/>
<protein>
    <submittedName>
        <fullName evidence="2">Uncharacterized protein</fullName>
    </submittedName>
</protein>
<feature type="compositionally biased region" description="Basic residues" evidence="1">
    <location>
        <begin position="87"/>
        <end position="112"/>
    </location>
</feature>
<evidence type="ECO:0000313" key="2">
    <source>
        <dbReference type="EMBL" id="LAA23301.1"/>
    </source>
</evidence>
<organism evidence="2">
    <name type="scientific">Micrurus carvalhoi</name>
    <dbReference type="NCBI Taxonomy" id="3147026"/>
    <lineage>
        <taxon>Eukaryota</taxon>
        <taxon>Metazoa</taxon>
        <taxon>Chordata</taxon>
        <taxon>Craniata</taxon>
        <taxon>Vertebrata</taxon>
        <taxon>Euteleostomi</taxon>
        <taxon>Lepidosauria</taxon>
        <taxon>Squamata</taxon>
        <taxon>Bifurcata</taxon>
        <taxon>Unidentata</taxon>
        <taxon>Episquamata</taxon>
        <taxon>Toxicofera</taxon>
        <taxon>Serpentes</taxon>
        <taxon>Colubroidea</taxon>
        <taxon>Elapidae</taxon>
        <taxon>Elapinae</taxon>
        <taxon>Micrurus</taxon>
    </lineage>
</organism>
<dbReference type="EMBL" id="IACI01045118">
    <property type="protein sequence ID" value="LAA23301.1"/>
    <property type="molecule type" value="Transcribed_RNA"/>
</dbReference>
<feature type="compositionally biased region" description="Basic and acidic residues" evidence="1">
    <location>
        <begin position="31"/>
        <end position="40"/>
    </location>
</feature>
<reference evidence="2" key="2">
    <citation type="submission" date="2017-12" db="EMBL/GenBank/DDBJ databases">
        <title>Coralsnake Venomics: Analyses of Venom Gland Transcriptomes and Proteomes of Six Brazilian Taxa.</title>
        <authorList>
            <person name="Aird S.D."/>
            <person name="Jorge da Silva N."/>
            <person name="Qiu L."/>
            <person name="Villar-Briones A."/>
            <person name="Aparecida-Saddi V."/>
            <person name="Campos-Telles M.P."/>
            <person name="Grau M."/>
            <person name="Mikheyev A.S."/>
        </authorList>
    </citation>
    <scope>NUCLEOTIDE SEQUENCE</scope>
    <source>
        <tissue evidence="2">Venom_gland</tissue>
    </source>
</reference>